<evidence type="ECO:0000256" key="5">
    <source>
        <dbReference type="RuleBase" id="RU003690"/>
    </source>
</evidence>
<dbReference type="InterPro" id="IPR017853">
    <property type="entry name" value="GH"/>
</dbReference>
<dbReference type="PANTHER" id="PTHR10353:SF209">
    <property type="entry name" value="GALACTOLIPID GALACTOSYLTRANSFERASE SFR2, CHLOROPLASTIC"/>
    <property type="match status" value="1"/>
</dbReference>
<evidence type="ECO:0000313" key="6">
    <source>
        <dbReference type="EMBL" id="OHA51298.1"/>
    </source>
</evidence>
<evidence type="ECO:0000256" key="1">
    <source>
        <dbReference type="ARBA" id="ARBA00010838"/>
    </source>
</evidence>
<keyword evidence="2" id="KW-0378">Hydrolase</keyword>
<dbReference type="SUPFAM" id="SSF51445">
    <property type="entry name" value="(Trans)glycosidases"/>
    <property type="match status" value="1"/>
</dbReference>
<dbReference type="InterPro" id="IPR018120">
    <property type="entry name" value="Glyco_hydro_1_AS"/>
</dbReference>
<evidence type="ECO:0000313" key="7">
    <source>
        <dbReference type="Proteomes" id="UP000176951"/>
    </source>
</evidence>
<dbReference type="AlphaFoldDB" id="A0A1G2PSI9"/>
<comment type="caution">
    <text evidence="6">The sequence shown here is derived from an EMBL/GenBank/DDBJ whole genome shotgun (WGS) entry which is preliminary data.</text>
</comment>
<dbReference type="Gene3D" id="3.20.20.80">
    <property type="entry name" value="Glycosidases"/>
    <property type="match status" value="1"/>
</dbReference>
<dbReference type="PROSITE" id="PS00572">
    <property type="entry name" value="GLYCOSYL_HYDROL_F1_1"/>
    <property type="match status" value="1"/>
</dbReference>
<proteinExistence type="inferred from homology"/>
<sequence length="418" mass="47830">MENKNDLLFPKDFYWGSATSAYQVEGMNTNSDWWAWEQEEIKGAHSKVRDLSGNSCDHYSRFREDFDWAKDLGQNAHRLSIEWARIQPSENEWSSEAVEHYKEVIAALRERNIEPFVTALHFTLPQWVADYGGWLNPKIVSSYAKYVEFLIENFGDKVTYWFTLNEPLIAAEMSFLKGTWAPAKNKSVPDFFHALRNMIKAHKTGYGVMKQAAQKKGYSIKVGAAHNLIAFTPYNTKSVFDVFLAAALQKIFIKAYLGFFSVKTDDFIAVNFYFTSRVHLTLLNISAAFVGIKDEGEVLTDVGWTMRPEGLYRVLINLINFKKEIFITENGVADVQDRHRAQFIVEHLKAVNQAIVQGADVRGYFYWSLTDNFEWAYGFAPRFGLLAVDYSTLSRTARHSALVYKRICSSNAIAADLV</sequence>
<dbReference type="InterPro" id="IPR001360">
    <property type="entry name" value="Glyco_hydro_1"/>
</dbReference>
<evidence type="ECO:0000256" key="4">
    <source>
        <dbReference type="PROSITE-ProRule" id="PRU10055"/>
    </source>
</evidence>
<dbReference type="Proteomes" id="UP000176951">
    <property type="component" value="Unassembled WGS sequence"/>
</dbReference>
<accession>A0A1G2PSI9</accession>
<name>A0A1G2PSI9_9BACT</name>
<keyword evidence="3" id="KW-0326">Glycosidase</keyword>
<evidence type="ECO:0000256" key="2">
    <source>
        <dbReference type="ARBA" id="ARBA00022801"/>
    </source>
</evidence>
<gene>
    <name evidence="6" type="ORF">A3A97_02475</name>
</gene>
<dbReference type="EMBL" id="MHSW01000024">
    <property type="protein sequence ID" value="OHA51298.1"/>
    <property type="molecule type" value="Genomic_DNA"/>
</dbReference>
<dbReference type="GO" id="GO:0005975">
    <property type="term" value="P:carbohydrate metabolic process"/>
    <property type="evidence" value="ECO:0007669"/>
    <property type="project" value="InterPro"/>
</dbReference>
<dbReference type="Pfam" id="PF00232">
    <property type="entry name" value="Glyco_hydro_1"/>
    <property type="match status" value="2"/>
</dbReference>
<dbReference type="PANTHER" id="PTHR10353">
    <property type="entry name" value="GLYCOSYL HYDROLASE"/>
    <property type="match status" value="1"/>
</dbReference>
<evidence type="ECO:0008006" key="8">
    <source>
        <dbReference type="Google" id="ProtNLM"/>
    </source>
</evidence>
<dbReference type="GO" id="GO:0008422">
    <property type="term" value="F:beta-glucosidase activity"/>
    <property type="evidence" value="ECO:0007669"/>
    <property type="project" value="TreeGrafter"/>
</dbReference>
<organism evidence="6 7">
    <name type="scientific">Candidatus Terrybacteria bacterium RIFCSPLOWO2_01_FULL_40_23</name>
    <dbReference type="NCBI Taxonomy" id="1802366"/>
    <lineage>
        <taxon>Bacteria</taxon>
        <taxon>Candidatus Terryibacteriota</taxon>
    </lineage>
</organism>
<protein>
    <recommendedName>
        <fullName evidence="8">Beta-glucosidase</fullName>
    </recommendedName>
</protein>
<dbReference type="PRINTS" id="PR00131">
    <property type="entry name" value="GLHYDRLASE1"/>
</dbReference>
<comment type="similarity">
    <text evidence="1 5">Belongs to the glycosyl hydrolase 1 family.</text>
</comment>
<feature type="active site" description="Nucleophile" evidence="4">
    <location>
        <position position="329"/>
    </location>
</feature>
<evidence type="ECO:0000256" key="3">
    <source>
        <dbReference type="ARBA" id="ARBA00023295"/>
    </source>
</evidence>
<reference evidence="6 7" key="1">
    <citation type="journal article" date="2016" name="Nat. Commun.">
        <title>Thousands of microbial genomes shed light on interconnected biogeochemical processes in an aquifer system.</title>
        <authorList>
            <person name="Anantharaman K."/>
            <person name="Brown C.T."/>
            <person name="Hug L.A."/>
            <person name="Sharon I."/>
            <person name="Castelle C.J."/>
            <person name="Probst A.J."/>
            <person name="Thomas B.C."/>
            <person name="Singh A."/>
            <person name="Wilkins M.J."/>
            <person name="Karaoz U."/>
            <person name="Brodie E.L."/>
            <person name="Williams K.H."/>
            <person name="Hubbard S.S."/>
            <person name="Banfield J.F."/>
        </authorList>
    </citation>
    <scope>NUCLEOTIDE SEQUENCE [LARGE SCALE GENOMIC DNA]</scope>
</reference>